<feature type="domain" description="Helicase C-terminal" evidence="2">
    <location>
        <begin position="86"/>
        <end position="220"/>
    </location>
</feature>
<evidence type="ECO:0000313" key="4">
    <source>
        <dbReference type="Proteomes" id="UP000601435"/>
    </source>
</evidence>
<dbReference type="Proteomes" id="UP000601435">
    <property type="component" value="Unassembled WGS sequence"/>
</dbReference>
<keyword evidence="1" id="KW-0378">Hydrolase</keyword>
<evidence type="ECO:0000256" key="1">
    <source>
        <dbReference type="ARBA" id="ARBA00022801"/>
    </source>
</evidence>
<dbReference type="InterPro" id="IPR049730">
    <property type="entry name" value="SNF2/RAD54-like_C"/>
</dbReference>
<dbReference type="PROSITE" id="PS51194">
    <property type="entry name" value="HELICASE_CTER"/>
    <property type="match status" value="1"/>
</dbReference>
<protein>
    <submittedName>
        <fullName evidence="3">INO80 protein</fullName>
    </submittedName>
</protein>
<evidence type="ECO:0000313" key="3">
    <source>
        <dbReference type="EMBL" id="CAE7929062.1"/>
    </source>
</evidence>
<dbReference type="PANTHER" id="PTHR10799">
    <property type="entry name" value="SNF2/RAD54 HELICASE FAMILY"/>
    <property type="match status" value="1"/>
</dbReference>
<dbReference type="OrthoDB" id="422145at2759"/>
<dbReference type="AlphaFoldDB" id="A0A813BVK6"/>
<dbReference type="GO" id="GO:0016787">
    <property type="term" value="F:hydrolase activity"/>
    <property type="evidence" value="ECO:0007669"/>
    <property type="project" value="UniProtKB-KW"/>
</dbReference>
<dbReference type="InterPro" id="IPR001650">
    <property type="entry name" value="Helicase_C-like"/>
</dbReference>
<proteinExistence type="predicted"/>
<comment type="caution">
    <text evidence="3">The sequence shown here is derived from an EMBL/GenBank/DDBJ whole genome shotgun (WGS) entry which is preliminary data.</text>
</comment>
<dbReference type="Gene3D" id="3.40.50.300">
    <property type="entry name" value="P-loop containing nucleotide triphosphate hydrolases"/>
    <property type="match status" value="1"/>
</dbReference>
<dbReference type="CDD" id="cd18793">
    <property type="entry name" value="SF2_C_SNF"/>
    <property type="match status" value="1"/>
</dbReference>
<keyword evidence="4" id="KW-1185">Reference proteome</keyword>
<accession>A0A813BVK6</accession>
<evidence type="ECO:0000259" key="2">
    <source>
        <dbReference type="PROSITE" id="PS51194"/>
    </source>
</evidence>
<sequence>MGLNDHWRKTFEARTKEKDMKRKSASAWLKNASGPLFLDDMKYYRMQLEGGKDPPGIRTAIALFRPLFFASVLGVELGRWLGFLDGMDDVDWDTPQPHKVLIFCQYQACMDLLEEYCKFRAYRYMRMDGSTNRVLRELDMRDFNAPDEVSAHVHPPQQDIFIYLISTRAGGLGVNLASANHVVIFEQDWNPHVDHQAIDRAHRIGQSRQVHIHRPIQAGL</sequence>
<dbReference type="SMART" id="SM00490">
    <property type="entry name" value="HELICc"/>
    <property type="match status" value="1"/>
</dbReference>
<organism evidence="3 4">
    <name type="scientific">Symbiodinium necroappetens</name>
    <dbReference type="NCBI Taxonomy" id="1628268"/>
    <lineage>
        <taxon>Eukaryota</taxon>
        <taxon>Sar</taxon>
        <taxon>Alveolata</taxon>
        <taxon>Dinophyceae</taxon>
        <taxon>Suessiales</taxon>
        <taxon>Symbiodiniaceae</taxon>
        <taxon>Symbiodinium</taxon>
    </lineage>
</organism>
<dbReference type="InterPro" id="IPR027417">
    <property type="entry name" value="P-loop_NTPase"/>
</dbReference>
<gene>
    <name evidence="3" type="primary">INO80</name>
    <name evidence="3" type="ORF">SNEC2469_LOCUS32254</name>
</gene>
<reference evidence="3" key="1">
    <citation type="submission" date="2021-02" db="EMBL/GenBank/DDBJ databases">
        <authorList>
            <person name="Dougan E. K."/>
            <person name="Rhodes N."/>
            <person name="Thang M."/>
            <person name="Chan C."/>
        </authorList>
    </citation>
    <scope>NUCLEOTIDE SEQUENCE</scope>
</reference>
<name>A0A813BVK6_9DINO</name>
<dbReference type="Pfam" id="PF00271">
    <property type="entry name" value="Helicase_C"/>
    <property type="match status" value="1"/>
</dbReference>
<dbReference type="SUPFAM" id="SSF52540">
    <property type="entry name" value="P-loop containing nucleoside triphosphate hydrolases"/>
    <property type="match status" value="1"/>
</dbReference>
<dbReference type="EMBL" id="CAJNJA010081074">
    <property type="protein sequence ID" value="CAE7929062.1"/>
    <property type="molecule type" value="Genomic_DNA"/>
</dbReference>